<reference evidence="1" key="2">
    <citation type="submission" date="2019-11" db="EMBL/GenBank/DDBJ databases">
        <title>Improved Assembly of Tolypothrix boutellei genome.</title>
        <authorList>
            <person name="Sarangi A.N."/>
            <person name="Mukherjee M."/>
            <person name="Ghosh S."/>
            <person name="Singh D."/>
            <person name="Das A."/>
            <person name="Kant S."/>
            <person name="Prusty A."/>
            <person name="Tripathy S."/>
        </authorList>
    </citation>
    <scope>NUCLEOTIDE SEQUENCE</scope>
    <source>
        <strain evidence="1">VB521301</strain>
    </source>
</reference>
<dbReference type="Pfam" id="PF10989">
    <property type="entry name" value="DUF2808"/>
    <property type="match status" value="1"/>
</dbReference>
<protein>
    <submittedName>
        <fullName evidence="1">DUF2808 domain-containing protein</fullName>
    </submittedName>
</protein>
<organism evidence="2">
    <name type="scientific">Tolypothrix bouteillei VB521301</name>
    <dbReference type="NCBI Taxonomy" id="1479485"/>
    <lineage>
        <taxon>Bacteria</taxon>
        <taxon>Bacillati</taxon>
        <taxon>Cyanobacteriota</taxon>
        <taxon>Cyanophyceae</taxon>
        <taxon>Nostocales</taxon>
        <taxon>Tolypothrichaceae</taxon>
        <taxon>Tolypothrix</taxon>
    </lineage>
</organism>
<accession>A0A0C1MXK2</accession>
<proteinExistence type="predicted"/>
<dbReference type="InterPro" id="IPR021256">
    <property type="entry name" value="DUF2808"/>
</dbReference>
<evidence type="ECO:0000313" key="2">
    <source>
        <dbReference type="EMBL" id="KIE07057.1"/>
    </source>
</evidence>
<dbReference type="OrthoDB" id="423147at2"/>
<evidence type="ECO:0000313" key="3">
    <source>
        <dbReference type="Proteomes" id="UP000029738"/>
    </source>
</evidence>
<dbReference type="EMBL" id="JHEG02000059">
    <property type="protein sequence ID" value="KIE07057.1"/>
    <property type="molecule type" value="Genomic_DNA"/>
</dbReference>
<comment type="caution">
    <text evidence="2">The sequence shown here is derived from an EMBL/GenBank/DDBJ whole genome shotgun (WGS) entry which is preliminary data.</text>
</comment>
<dbReference type="AlphaFoldDB" id="A0A0C1MXK2"/>
<gene>
    <name evidence="2" type="ORF">DA73_0238310</name>
    <name evidence="1" type="ORF">DA73_0400031725</name>
</gene>
<sequence>MKIIRNIGSLTYTLIIILGTSLILVPTGKAVQLDDGTVYFNEPPSLGKVETSDNTVNSKDATYFFNVNIPDIADEPLKKINLTQKKGEVNIQFNLKNVVAFQNDNHQQRLSLEQVTYDKKTQTISIIFASPVNPGSSVTIGVQPLQNPSESGTYLFGIEAFPQGNKAHGQFLGFGRLEFFSR</sequence>
<dbReference type="RefSeq" id="WP_038074368.1">
    <property type="nucleotide sequence ID" value="NZ_JHEG04000001.1"/>
</dbReference>
<dbReference type="EMBL" id="JHEG04000001">
    <property type="protein sequence ID" value="KAF3889538.1"/>
    <property type="molecule type" value="Genomic_DNA"/>
</dbReference>
<dbReference type="Proteomes" id="UP000029738">
    <property type="component" value="Unassembled WGS sequence"/>
</dbReference>
<name>A0A0C1MXK2_9CYAN</name>
<keyword evidence="3" id="KW-1185">Reference proteome</keyword>
<dbReference type="STRING" id="1479485.DA73_0238310"/>
<evidence type="ECO:0000313" key="1">
    <source>
        <dbReference type="EMBL" id="KAF3889538.1"/>
    </source>
</evidence>
<reference evidence="2" key="1">
    <citation type="journal article" date="2015" name="Genome Announc.">
        <title>Draft Genome Sequence of Tolypothrix boutellei Strain VB521301.</title>
        <authorList>
            <person name="Chandrababunaidu M.M."/>
            <person name="Singh D."/>
            <person name="Sen D."/>
            <person name="Bhan S."/>
            <person name="Das S."/>
            <person name="Gupta A."/>
            <person name="Adhikary S.P."/>
            <person name="Tripathy S."/>
        </authorList>
    </citation>
    <scope>NUCLEOTIDE SEQUENCE</scope>
    <source>
        <strain evidence="2">VB521301</strain>
    </source>
</reference>